<dbReference type="PROSITE" id="PS51857">
    <property type="entry name" value="CSD_2"/>
    <property type="match status" value="1"/>
</dbReference>
<dbReference type="SMART" id="SM00357">
    <property type="entry name" value="CSP"/>
    <property type="match status" value="1"/>
</dbReference>
<feature type="domain" description="CSD" evidence="2">
    <location>
        <begin position="116"/>
        <end position="182"/>
    </location>
</feature>
<dbReference type="KEGG" id="samy:DB32_000091"/>
<evidence type="ECO:0000313" key="3">
    <source>
        <dbReference type="EMBL" id="AKF02943.1"/>
    </source>
</evidence>
<evidence type="ECO:0000256" key="1">
    <source>
        <dbReference type="SAM" id="MobiDB-lite"/>
    </source>
</evidence>
<gene>
    <name evidence="3" type="ORF">DB32_000091</name>
</gene>
<organism evidence="3 4">
    <name type="scientific">Sandaracinus amylolyticus</name>
    <dbReference type="NCBI Taxonomy" id="927083"/>
    <lineage>
        <taxon>Bacteria</taxon>
        <taxon>Pseudomonadati</taxon>
        <taxon>Myxococcota</taxon>
        <taxon>Polyangia</taxon>
        <taxon>Polyangiales</taxon>
        <taxon>Sandaracinaceae</taxon>
        <taxon>Sandaracinus</taxon>
    </lineage>
</organism>
<dbReference type="InterPro" id="IPR011129">
    <property type="entry name" value="CSD"/>
</dbReference>
<name>A0A0F6VYM2_9BACT</name>
<dbReference type="SUPFAM" id="SSF50249">
    <property type="entry name" value="Nucleic acid-binding proteins"/>
    <property type="match status" value="1"/>
</dbReference>
<feature type="region of interest" description="Disordered" evidence="1">
    <location>
        <begin position="169"/>
        <end position="196"/>
    </location>
</feature>
<dbReference type="InterPro" id="IPR002059">
    <property type="entry name" value="CSP_DNA-bd"/>
</dbReference>
<dbReference type="InterPro" id="IPR003489">
    <property type="entry name" value="RHF/RaiA"/>
</dbReference>
<dbReference type="STRING" id="927083.DB32_000091"/>
<dbReference type="Gene3D" id="3.30.160.100">
    <property type="entry name" value="Ribosome hibernation promotion factor-like"/>
    <property type="match status" value="1"/>
</dbReference>
<evidence type="ECO:0000259" key="2">
    <source>
        <dbReference type="PROSITE" id="PS51857"/>
    </source>
</evidence>
<proteinExistence type="predicted"/>
<dbReference type="AlphaFoldDB" id="A0A0F6VYM2"/>
<dbReference type="OrthoDB" id="9782252at2"/>
<dbReference type="Pfam" id="PF02482">
    <property type="entry name" value="Ribosomal_S30AE"/>
    <property type="match status" value="1"/>
</dbReference>
<dbReference type="InterPro" id="IPR012340">
    <property type="entry name" value="NA-bd_OB-fold"/>
</dbReference>
<dbReference type="GO" id="GO:0003676">
    <property type="term" value="F:nucleic acid binding"/>
    <property type="evidence" value="ECO:0007669"/>
    <property type="project" value="InterPro"/>
</dbReference>
<dbReference type="SUPFAM" id="SSF69754">
    <property type="entry name" value="Ribosome binding protein Y (YfiA homologue)"/>
    <property type="match status" value="1"/>
</dbReference>
<keyword evidence="4" id="KW-1185">Reference proteome</keyword>
<dbReference type="GO" id="GO:0005829">
    <property type="term" value="C:cytosol"/>
    <property type="evidence" value="ECO:0007669"/>
    <property type="project" value="UniProtKB-ARBA"/>
</dbReference>
<dbReference type="Proteomes" id="UP000034883">
    <property type="component" value="Chromosome"/>
</dbReference>
<dbReference type="Gene3D" id="2.40.50.140">
    <property type="entry name" value="Nucleic acid-binding proteins"/>
    <property type="match status" value="1"/>
</dbReference>
<evidence type="ECO:0000313" key="4">
    <source>
        <dbReference type="Proteomes" id="UP000034883"/>
    </source>
</evidence>
<protein>
    <submittedName>
        <fullName evidence="3">Sigma 54 modulation protein YhbH</fullName>
    </submittedName>
</protein>
<dbReference type="InterPro" id="IPR036567">
    <property type="entry name" value="RHF-like"/>
</dbReference>
<accession>A0A0F6VYM2</accession>
<dbReference type="EMBL" id="CP011125">
    <property type="protein sequence ID" value="AKF02943.1"/>
    <property type="molecule type" value="Genomic_DNA"/>
</dbReference>
<sequence>MQSPLRISFHELEPSPAIEDRIRREVDKLERFHPNVVGCHVTVSETHHHHHKGNIYGVRVEVAVPGEDVVISREPEVNHAHDDPYVSIRDAFDAARRKLEDHARRMRGDVKTHEEPSRGRVIRLVPEDQYGFLETDDALQVYFHEHAVARGRFGELQLGDEVRFVLAEGEGEKGPQASTVVLERHPRGPREVSPAR</sequence>
<reference evidence="3 4" key="1">
    <citation type="submission" date="2015-03" db="EMBL/GenBank/DDBJ databases">
        <title>Genome assembly of Sandaracinus amylolyticus DSM 53668.</title>
        <authorList>
            <person name="Sharma G."/>
            <person name="Subramanian S."/>
        </authorList>
    </citation>
    <scope>NUCLEOTIDE SEQUENCE [LARGE SCALE GENOMIC DNA]</scope>
    <source>
        <strain evidence="3 4">DSM 53668</strain>
    </source>
</reference>
<dbReference type="RefSeq" id="WP_053230431.1">
    <property type="nucleotide sequence ID" value="NZ_CP011125.1"/>
</dbReference>
<dbReference type="Pfam" id="PF00313">
    <property type="entry name" value="CSD"/>
    <property type="match status" value="1"/>
</dbReference>